<gene>
    <name evidence="7" type="ORF">OLEA9_A064593</name>
</gene>
<evidence type="ECO:0000259" key="6">
    <source>
        <dbReference type="PROSITE" id="PS50303"/>
    </source>
</evidence>
<organism evidence="7 8">
    <name type="scientific">Olea europaea subsp. europaea</name>
    <dbReference type="NCBI Taxonomy" id="158383"/>
    <lineage>
        <taxon>Eukaryota</taxon>
        <taxon>Viridiplantae</taxon>
        <taxon>Streptophyta</taxon>
        <taxon>Embryophyta</taxon>
        <taxon>Tracheophyta</taxon>
        <taxon>Spermatophyta</taxon>
        <taxon>Magnoliopsida</taxon>
        <taxon>eudicotyledons</taxon>
        <taxon>Gunneridae</taxon>
        <taxon>Pentapetalae</taxon>
        <taxon>asterids</taxon>
        <taxon>lamiids</taxon>
        <taxon>Lamiales</taxon>
        <taxon>Oleaceae</taxon>
        <taxon>Oleeae</taxon>
        <taxon>Olea</taxon>
    </lineage>
</organism>
<dbReference type="InterPro" id="IPR016024">
    <property type="entry name" value="ARM-type_fold"/>
</dbReference>
<keyword evidence="2" id="KW-0810">Translation regulation</keyword>
<dbReference type="AlphaFoldDB" id="A0A8S0VA90"/>
<dbReference type="GO" id="GO:0003729">
    <property type="term" value="F:mRNA binding"/>
    <property type="evidence" value="ECO:0007669"/>
    <property type="project" value="TreeGrafter"/>
</dbReference>
<evidence type="ECO:0000313" key="8">
    <source>
        <dbReference type="Proteomes" id="UP000594638"/>
    </source>
</evidence>
<feature type="domain" description="PUM-HD" evidence="6">
    <location>
        <begin position="170"/>
        <end position="529"/>
    </location>
</feature>
<evidence type="ECO:0000256" key="2">
    <source>
        <dbReference type="ARBA" id="ARBA00022845"/>
    </source>
</evidence>
<evidence type="ECO:0000313" key="7">
    <source>
        <dbReference type="EMBL" id="CAA3027160.1"/>
    </source>
</evidence>
<dbReference type="Gene3D" id="1.25.10.10">
    <property type="entry name" value="Leucine-rich Repeat Variant"/>
    <property type="match status" value="1"/>
</dbReference>
<accession>A0A8S0VA90</accession>
<proteinExistence type="predicted"/>
<dbReference type="Proteomes" id="UP000594638">
    <property type="component" value="Unassembled WGS sequence"/>
</dbReference>
<feature type="region of interest" description="Disordered" evidence="5">
    <location>
        <begin position="38"/>
        <end position="85"/>
    </location>
</feature>
<dbReference type="GO" id="GO:0006417">
    <property type="term" value="P:regulation of translation"/>
    <property type="evidence" value="ECO:0007669"/>
    <property type="project" value="UniProtKB-KW"/>
</dbReference>
<evidence type="ECO:0000256" key="5">
    <source>
        <dbReference type="SAM" id="MobiDB-lite"/>
    </source>
</evidence>
<dbReference type="GO" id="GO:0005737">
    <property type="term" value="C:cytoplasm"/>
    <property type="evidence" value="ECO:0007669"/>
    <property type="project" value="TreeGrafter"/>
</dbReference>
<dbReference type="InterPro" id="IPR001313">
    <property type="entry name" value="Pumilio_RNA-bd_rpt"/>
</dbReference>
<reference evidence="7 8" key="1">
    <citation type="submission" date="2019-12" db="EMBL/GenBank/DDBJ databases">
        <authorList>
            <person name="Alioto T."/>
            <person name="Alioto T."/>
            <person name="Gomez Garrido J."/>
        </authorList>
    </citation>
    <scope>NUCLEOTIDE SEQUENCE [LARGE SCALE GENOMIC DNA]</scope>
</reference>
<feature type="repeat" description="Pumilio" evidence="4">
    <location>
        <begin position="461"/>
        <end position="499"/>
    </location>
</feature>
<dbReference type="PROSITE" id="PS50303">
    <property type="entry name" value="PUM_HD"/>
    <property type="match status" value="1"/>
</dbReference>
<dbReference type="Gramene" id="OE9A064593T2">
    <property type="protein sequence ID" value="OE9A064593C2"/>
    <property type="gene ID" value="OE9A064593"/>
</dbReference>
<dbReference type="SUPFAM" id="SSF48371">
    <property type="entry name" value="ARM repeat"/>
    <property type="match status" value="1"/>
</dbReference>
<dbReference type="SMART" id="SM00025">
    <property type="entry name" value="Pumilio"/>
    <property type="match status" value="6"/>
</dbReference>
<feature type="compositionally biased region" description="Basic and acidic residues" evidence="5">
    <location>
        <begin position="53"/>
        <end position="70"/>
    </location>
</feature>
<dbReference type="PROSITE" id="PS50302">
    <property type="entry name" value="PUM"/>
    <property type="match status" value="1"/>
</dbReference>
<dbReference type="Pfam" id="PF00806">
    <property type="entry name" value="PUF"/>
    <property type="match status" value="5"/>
</dbReference>
<evidence type="ECO:0000256" key="4">
    <source>
        <dbReference type="PROSITE-ProRule" id="PRU00317"/>
    </source>
</evidence>
<dbReference type="PANTHER" id="PTHR12537:SF137">
    <property type="entry name" value="PUMILIO HOMOLOG 16-RELATED"/>
    <property type="match status" value="1"/>
</dbReference>
<sequence length="532" mass="60420">MEGSNSKAFKNWQANPYEFKDFAPHLESLRVVEDGFLKGQSGTKLPDPATQNSDKDVTDNEQTKRSRDRLLVPQETPETSQGFSINSVSNHGNVWGYHNSNNLGESYVSNLNFGSGFFMGSVNFNGNHIDSGNFLENLDGSSSGQRGPEFFCGSLSMSSHVNQYNTVPIQNDAGRNQFENHGLFSPNEYFRLNKNGLWSQNGQYSGTESAYPGSDFYYNAGIRIGSNGLERGNIDQETRFMVLADFIFWLMSNAHGHVLFDELIESCVGNELYLVVEKLWSNIELFIETAFCRIGSKSIQKLIKKLKKTPYASMMTKILSSRYYQMMTHNFARHVIIKCLNVFDRKSNEILYDRTINYFEALARHEVGCRSLNECINSIGGDQRDTLLNHIADLSDFLSNDPYGNHVVQHVLILRNNLITKKILYRLQDQFIQLSTTKGGSHVVEKCIESSTFGCSWVVKEILHCPITLVRLGQHKFGNYVIQKALLKTKIEGQMHLYEPLVTILEEGEKDLKRTVSGNYVLHLRKELQKDT</sequence>
<comment type="caution">
    <text evidence="7">The sequence shown here is derived from an EMBL/GenBank/DDBJ whole genome shotgun (WGS) entry which is preliminary data.</text>
</comment>
<evidence type="ECO:0000256" key="1">
    <source>
        <dbReference type="ARBA" id="ARBA00022737"/>
    </source>
</evidence>
<keyword evidence="8" id="KW-1185">Reference proteome</keyword>
<dbReference type="PANTHER" id="PTHR12537">
    <property type="entry name" value="RNA BINDING PROTEIN PUMILIO-RELATED"/>
    <property type="match status" value="1"/>
</dbReference>
<dbReference type="OrthoDB" id="668540at2759"/>
<name>A0A8S0VA90_OLEEU</name>
<keyword evidence="1" id="KW-0677">Repeat</keyword>
<feature type="compositionally biased region" description="Polar residues" evidence="5">
    <location>
        <begin position="76"/>
        <end position="85"/>
    </location>
</feature>
<dbReference type="InterPro" id="IPR011989">
    <property type="entry name" value="ARM-like"/>
</dbReference>
<protein>
    <submittedName>
        <fullName evidence="7">Pumilio homolog 12-like</fullName>
    </submittedName>
</protein>
<evidence type="ECO:0000256" key="3">
    <source>
        <dbReference type="ARBA" id="ARBA00022884"/>
    </source>
</evidence>
<dbReference type="EMBL" id="CACTIH010009191">
    <property type="protein sequence ID" value="CAA3027160.1"/>
    <property type="molecule type" value="Genomic_DNA"/>
</dbReference>
<keyword evidence="3" id="KW-0694">RNA-binding</keyword>
<dbReference type="InterPro" id="IPR033133">
    <property type="entry name" value="PUM-HD"/>
</dbReference>